<reference evidence="1 2" key="2">
    <citation type="submission" date="2016-08" db="EMBL/GenBank/DDBJ databases">
        <title>Pervasive Adenine N6-methylation of Active Genes in Fungi.</title>
        <authorList>
            <consortium name="DOE Joint Genome Institute"/>
            <person name="Mondo S.J."/>
            <person name="Dannebaum R.O."/>
            <person name="Kuo R.C."/>
            <person name="Labutti K."/>
            <person name="Haridas S."/>
            <person name="Kuo A."/>
            <person name="Salamov A."/>
            <person name="Ahrendt S.R."/>
            <person name="Lipzen A."/>
            <person name="Sullivan W."/>
            <person name="Andreopoulos W.B."/>
            <person name="Clum A."/>
            <person name="Lindquist E."/>
            <person name="Daum C."/>
            <person name="Ramamoorthy G.K."/>
            <person name="Gryganskyi A."/>
            <person name="Culley D."/>
            <person name="Magnuson J.K."/>
            <person name="James T.Y."/>
            <person name="O'Malley M.A."/>
            <person name="Stajich J.E."/>
            <person name="Spatafora J.W."/>
            <person name="Visel A."/>
            <person name="Grigoriev I.V."/>
        </authorList>
    </citation>
    <scope>NUCLEOTIDE SEQUENCE [LARGE SCALE GENOMIC DNA]</scope>
    <source>
        <strain evidence="1 2">S4</strain>
    </source>
</reference>
<sequence>MVNFVSYSKSYFFNSNNFSITVTKAVFRIHFVEPDCLGMQSKMGGKFHLELNIRERLIANKYCEGKMKRIMKFWTAFPNST</sequence>
<keyword evidence="2" id="KW-1185">Reference proteome</keyword>
<dbReference type="Proteomes" id="UP000193944">
    <property type="component" value="Unassembled WGS sequence"/>
</dbReference>
<reference evidence="1 2" key="1">
    <citation type="submission" date="2016-08" db="EMBL/GenBank/DDBJ databases">
        <title>A Parts List for Fungal Cellulosomes Revealed by Comparative Genomics.</title>
        <authorList>
            <consortium name="DOE Joint Genome Institute"/>
            <person name="Haitjema C.H."/>
            <person name="Gilmore S.P."/>
            <person name="Henske J.K."/>
            <person name="Solomon K.V."/>
            <person name="De Groot R."/>
            <person name="Kuo A."/>
            <person name="Mondo S.J."/>
            <person name="Salamov A.A."/>
            <person name="Labutti K."/>
            <person name="Zhao Z."/>
            <person name="Chiniquy J."/>
            <person name="Barry K."/>
            <person name="Brewer H.M."/>
            <person name="Purvine S.O."/>
            <person name="Wright A.T."/>
            <person name="Boxma B."/>
            <person name="Van Alen T."/>
            <person name="Hackstein J.H."/>
            <person name="Baker S.E."/>
            <person name="Grigoriev I.V."/>
            <person name="O'Malley M.A."/>
        </authorList>
    </citation>
    <scope>NUCLEOTIDE SEQUENCE [LARGE SCALE GENOMIC DNA]</scope>
    <source>
        <strain evidence="1 2">S4</strain>
    </source>
</reference>
<dbReference type="AlphaFoldDB" id="A0A1Y1WV41"/>
<accession>A0A1Y1WV41</accession>
<organism evidence="1 2">
    <name type="scientific">Anaeromyces robustus</name>
    <dbReference type="NCBI Taxonomy" id="1754192"/>
    <lineage>
        <taxon>Eukaryota</taxon>
        <taxon>Fungi</taxon>
        <taxon>Fungi incertae sedis</taxon>
        <taxon>Chytridiomycota</taxon>
        <taxon>Chytridiomycota incertae sedis</taxon>
        <taxon>Neocallimastigomycetes</taxon>
        <taxon>Neocallimastigales</taxon>
        <taxon>Neocallimastigaceae</taxon>
        <taxon>Anaeromyces</taxon>
    </lineage>
</organism>
<proteinExistence type="predicted"/>
<gene>
    <name evidence="1" type="ORF">BCR32DRAFT_283207</name>
</gene>
<name>A0A1Y1WV41_9FUNG</name>
<evidence type="ECO:0000313" key="1">
    <source>
        <dbReference type="EMBL" id="ORX77421.1"/>
    </source>
</evidence>
<dbReference type="EMBL" id="MCFG01000249">
    <property type="protein sequence ID" value="ORX77421.1"/>
    <property type="molecule type" value="Genomic_DNA"/>
</dbReference>
<protein>
    <submittedName>
        <fullName evidence="1">Uncharacterized protein</fullName>
    </submittedName>
</protein>
<evidence type="ECO:0000313" key="2">
    <source>
        <dbReference type="Proteomes" id="UP000193944"/>
    </source>
</evidence>
<comment type="caution">
    <text evidence="1">The sequence shown here is derived from an EMBL/GenBank/DDBJ whole genome shotgun (WGS) entry which is preliminary data.</text>
</comment>